<evidence type="ECO:0000256" key="5">
    <source>
        <dbReference type="ARBA" id="ARBA00022729"/>
    </source>
</evidence>
<evidence type="ECO:0000256" key="9">
    <source>
        <dbReference type="PIRSR" id="PIRSR615500-1"/>
    </source>
</evidence>
<keyword evidence="8" id="KW-0325">Glycoprotein</keyword>
<feature type="signal peptide" evidence="11">
    <location>
        <begin position="1"/>
        <end position="21"/>
    </location>
</feature>
<dbReference type="InterPro" id="IPR015500">
    <property type="entry name" value="Peptidase_S8_subtilisin-rel"/>
</dbReference>
<dbReference type="GO" id="GO:0006508">
    <property type="term" value="P:proteolysis"/>
    <property type="evidence" value="ECO:0007669"/>
    <property type="project" value="UniProtKB-KW"/>
</dbReference>
<evidence type="ECO:0000256" key="3">
    <source>
        <dbReference type="ARBA" id="ARBA00022525"/>
    </source>
</evidence>
<organism evidence="16 17">
    <name type="scientific">Cucumis melo var. makuwa</name>
    <name type="common">Oriental melon</name>
    <dbReference type="NCBI Taxonomy" id="1194695"/>
    <lineage>
        <taxon>Eukaryota</taxon>
        <taxon>Viridiplantae</taxon>
        <taxon>Streptophyta</taxon>
        <taxon>Embryophyta</taxon>
        <taxon>Tracheophyta</taxon>
        <taxon>Spermatophyta</taxon>
        <taxon>Magnoliopsida</taxon>
        <taxon>eudicotyledons</taxon>
        <taxon>Gunneridae</taxon>
        <taxon>Pentapetalae</taxon>
        <taxon>rosids</taxon>
        <taxon>fabids</taxon>
        <taxon>Cucurbitales</taxon>
        <taxon>Cucurbitaceae</taxon>
        <taxon>Benincaseae</taxon>
        <taxon>Cucumis</taxon>
    </lineage>
</organism>
<dbReference type="CDD" id="cd04852">
    <property type="entry name" value="Peptidases_S8_3"/>
    <property type="match status" value="1"/>
</dbReference>
<dbReference type="Gene3D" id="2.60.40.2310">
    <property type="match status" value="1"/>
</dbReference>
<dbReference type="Pfam" id="PF05922">
    <property type="entry name" value="Inhibitor_I9"/>
    <property type="match status" value="1"/>
</dbReference>
<protein>
    <submittedName>
        <fullName evidence="16">Subtilisin-like protease SBT5.3</fullName>
    </submittedName>
</protein>
<feature type="active site" description="Charge relay system" evidence="9 10">
    <location>
        <position position="222"/>
    </location>
</feature>
<dbReference type="Pfam" id="PF17766">
    <property type="entry name" value="fn3_6"/>
    <property type="match status" value="1"/>
</dbReference>
<dbReference type="GO" id="GO:0009609">
    <property type="term" value="P:response to symbiotic bacterium"/>
    <property type="evidence" value="ECO:0007669"/>
    <property type="project" value="UniProtKB-ARBA"/>
</dbReference>
<dbReference type="InterPro" id="IPR000209">
    <property type="entry name" value="Peptidase_S8/S53_dom"/>
</dbReference>
<dbReference type="InterPro" id="IPR045051">
    <property type="entry name" value="SBT"/>
</dbReference>
<keyword evidence="3" id="KW-0964">Secreted</keyword>
<dbReference type="EMBL" id="SSTD01006964">
    <property type="protein sequence ID" value="TYK19384.1"/>
    <property type="molecule type" value="Genomic_DNA"/>
</dbReference>
<evidence type="ECO:0000256" key="10">
    <source>
        <dbReference type="PROSITE-ProRule" id="PRU01240"/>
    </source>
</evidence>
<feature type="domain" description="PA" evidence="13">
    <location>
        <begin position="410"/>
        <end position="479"/>
    </location>
</feature>
<sequence length="782" mass="83781">MEASNLSPLLLFFFYFSLLQTSTIATKKSYIVYLGSEHSSSLDPSSLSEHSQQVTALHYDLLGSSLGSKTMAEEAIFYSYTRSFNGFAAILDDKEAENLARNPKVISVFENKARKLHTTRSWNFLGVENDIGIPSNSIWNAAKFGEDVIIANIDTGVWPESKSFSDEGYGPVPSKWRGICQTDSNFLCNRKLIGGRYFHKGYEAAGGKLNATLLTVRDHDGHGTHTLSTAAGNFVTGANVFGHGNGTAKGGAPKARAVAYKVCWPPLFDSQCFDADILAAFEAAIADGVDVLSTSLGGAADEYFNDPLAIAAFLAVQRGILVVFSGGNSGPFPMTVTNVSPWVFTVAANTIDRDFVSYVGLGNKKHIKVHVYTHLLGLGASRFAPNFICAPELYNQYSIGSTLETSNQFCGKGTLDPMKVKGKIVICQVGETEGVDKGYQASLAGAAGVIVANDIEKGDEIYPELHFIPASDITNTDAQIVQKYLKSTKTPIAHLTSVKTLLSVKPAPIIATFSSRGPNPIDSTILKPDVTAPGVNILASYPTGIAPTFSAADRRRIPFNVISGTSMSCPHVAGIAGLVKSIHPNWSPAAIKSAIMTTAKTRGNNNQTILDSTKLKATPYAYGAGQVYPNDAADPGLVYDITINDYLNFLCARGYDAMKIKKFYAKPFNCVRSFKVTDLNYPSISVGELKIGAPLTINRRVKNVGSPGTYVARVKASPGVAVTIEPSTLVFRSVGEEKGFKVVLQNTGKVKSGDVFGTLIWSDGKHFVRSPIAVHLGPGIGN</sequence>
<keyword evidence="4 10" id="KW-0645">Protease</keyword>
<dbReference type="PROSITE" id="PS00138">
    <property type="entry name" value="SUBTILASE_SER"/>
    <property type="match status" value="1"/>
</dbReference>
<dbReference type="GO" id="GO:0004252">
    <property type="term" value="F:serine-type endopeptidase activity"/>
    <property type="evidence" value="ECO:0007669"/>
    <property type="project" value="UniProtKB-UniRule"/>
</dbReference>
<feature type="active site" description="Charge relay system" evidence="9 10">
    <location>
        <position position="566"/>
    </location>
</feature>
<evidence type="ECO:0000256" key="6">
    <source>
        <dbReference type="ARBA" id="ARBA00022801"/>
    </source>
</evidence>
<dbReference type="InterPro" id="IPR023828">
    <property type="entry name" value="Peptidase_S8_Ser-AS"/>
</dbReference>
<dbReference type="InterPro" id="IPR034197">
    <property type="entry name" value="Peptidases_S8_3"/>
</dbReference>
<dbReference type="CDD" id="cd02120">
    <property type="entry name" value="PA_subtilisin_like"/>
    <property type="match status" value="1"/>
</dbReference>
<comment type="similarity">
    <text evidence="2 10">Belongs to the peptidase S8 family.</text>
</comment>
<evidence type="ECO:0000259" key="12">
    <source>
        <dbReference type="Pfam" id="PF00082"/>
    </source>
</evidence>
<proteinExistence type="inferred from homology"/>
<feature type="domain" description="Subtilisin-like protease fibronectin type-III" evidence="15">
    <location>
        <begin position="678"/>
        <end position="774"/>
    </location>
</feature>
<evidence type="ECO:0000313" key="16">
    <source>
        <dbReference type="EMBL" id="TYK19384.1"/>
    </source>
</evidence>
<keyword evidence="6 10" id="KW-0378">Hydrolase</keyword>
<evidence type="ECO:0000256" key="8">
    <source>
        <dbReference type="ARBA" id="ARBA00023180"/>
    </source>
</evidence>
<dbReference type="InterPro" id="IPR036852">
    <property type="entry name" value="Peptidase_S8/S53_dom_sf"/>
</dbReference>
<reference evidence="16 17" key="1">
    <citation type="submission" date="2019-08" db="EMBL/GenBank/DDBJ databases">
        <title>Draft genome sequences of two oriental melons (Cucumis melo L. var makuwa).</title>
        <authorList>
            <person name="Kwon S.-Y."/>
        </authorList>
    </citation>
    <scope>NUCLEOTIDE SEQUENCE [LARGE SCALE GENOMIC DNA]</scope>
    <source>
        <strain evidence="17">cv. Chang Bougi</strain>
        <tissue evidence="16">Leaf</tissue>
    </source>
</reference>
<name>A0A5D3D763_CUCMM</name>
<dbReference type="FunFam" id="2.60.40.2310:FF:000001">
    <property type="entry name" value="Subtilisin-like protease SBT1.5"/>
    <property type="match status" value="1"/>
</dbReference>
<dbReference type="InterPro" id="IPR046450">
    <property type="entry name" value="PA_dom_sf"/>
</dbReference>
<comment type="subcellular location">
    <subcellularLocation>
        <location evidence="1">Secreted</location>
    </subcellularLocation>
</comment>
<feature type="chain" id="PRO_5022876170" evidence="11">
    <location>
        <begin position="22"/>
        <end position="782"/>
    </location>
</feature>
<dbReference type="AlphaFoldDB" id="A0A5D3D763"/>
<evidence type="ECO:0000256" key="11">
    <source>
        <dbReference type="SAM" id="SignalP"/>
    </source>
</evidence>
<evidence type="ECO:0000256" key="1">
    <source>
        <dbReference type="ARBA" id="ARBA00004613"/>
    </source>
</evidence>
<dbReference type="PRINTS" id="PR00723">
    <property type="entry name" value="SUBTILISIN"/>
</dbReference>
<dbReference type="FunFam" id="3.30.70.80:FF:000002">
    <property type="entry name" value="Subtilisin-like protease SBT5.3"/>
    <property type="match status" value="1"/>
</dbReference>
<evidence type="ECO:0000259" key="14">
    <source>
        <dbReference type="Pfam" id="PF05922"/>
    </source>
</evidence>
<dbReference type="FunFam" id="3.40.50.200:FF:000006">
    <property type="entry name" value="Subtilisin-like protease SBT1.5"/>
    <property type="match status" value="1"/>
</dbReference>
<gene>
    <name evidence="16" type="ORF">E5676_scaffold443G00150</name>
</gene>
<dbReference type="Gene3D" id="3.40.50.200">
    <property type="entry name" value="Peptidase S8/S53 domain"/>
    <property type="match status" value="1"/>
</dbReference>
<dbReference type="Proteomes" id="UP000321947">
    <property type="component" value="Unassembled WGS sequence"/>
</dbReference>
<dbReference type="Pfam" id="PF00082">
    <property type="entry name" value="Peptidase_S8"/>
    <property type="match status" value="1"/>
</dbReference>
<dbReference type="InterPro" id="IPR003137">
    <property type="entry name" value="PA_domain"/>
</dbReference>
<dbReference type="SUPFAM" id="SSF52743">
    <property type="entry name" value="Subtilisin-like"/>
    <property type="match status" value="1"/>
</dbReference>
<evidence type="ECO:0000256" key="2">
    <source>
        <dbReference type="ARBA" id="ARBA00011073"/>
    </source>
</evidence>
<evidence type="ECO:0000313" key="17">
    <source>
        <dbReference type="Proteomes" id="UP000321947"/>
    </source>
</evidence>
<dbReference type="Gene3D" id="3.30.70.80">
    <property type="entry name" value="Peptidase S8 propeptide/proteinase inhibitor I9"/>
    <property type="match status" value="1"/>
</dbReference>
<evidence type="ECO:0000259" key="13">
    <source>
        <dbReference type="Pfam" id="PF02225"/>
    </source>
</evidence>
<accession>A0A5D3D763</accession>
<dbReference type="PROSITE" id="PS51892">
    <property type="entry name" value="SUBTILASE"/>
    <property type="match status" value="1"/>
</dbReference>
<dbReference type="GO" id="GO:0005576">
    <property type="term" value="C:extracellular region"/>
    <property type="evidence" value="ECO:0007669"/>
    <property type="project" value="UniProtKB-SubCell"/>
</dbReference>
<dbReference type="GO" id="GO:0009610">
    <property type="term" value="P:response to symbiotic fungus"/>
    <property type="evidence" value="ECO:0007669"/>
    <property type="project" value="UniProtKB-ARBA"/>
</dbReference>
<evidence type="ECO:0000259" key="15">
    <source>
        <dbReference type="Pfam" id="PF17766"/>
    </source>
</evidence>
<dbReference type="InterPro" id="IPR037045">
    <property type="entry name" value="S8pro/Inhibitor_I9_sf"/>
</dbReference>
<feature type="active site" description="Charge relay system" evidence="9 10">
    <location>
        <position position="154"/>
    </location>
</feature>
<keyword evidence="5 11" id="KW-0732">Signal</keyword>
<feature type="domain" description="Inhibitor I9" evidence="14">
    <location>
        <begin position="29"/>
        <end position="117"/>
    </location>
</feature>
<comment type="caution">
    <text evidence="16">The sequence shown here is derived from an EMBL/GenBank/DDBJ whole genome shotgun (WGS) entry which is preliminary data.</text>
</comment>
<dbReference type="PANTHER" id="PTHR10795">
    <property type="entry name" value="PROPROTEIN CONVERTASE SUBTILISIN/KEXIN"/>
    <property type="match status" value="1"/>
</dbReference>
<dbReference type="InterPro" id="IPR010259">
    <property type="entry name" value="S8pro/Inhibitor_I9"/>
</dbReference>
<dbReference type="SUPFAM" id="SSF52025">
    <property type="entry name" value="PA domain"/>
    <property type="match status" value="1"/>
</dbReference>
<feature type="domain" description="Peptidase S8/S53" evidence="12">
    <location>
        <begin position="145"/>
        <end position="605"/>
    </location>
</feature>
<dbReference type="Gene3D" id="3.50.30.30">
    <property type="match status" value="1"/>
</dbReference>
<dbReference type="Pfam" id="PF02225">
    <property type="entry name" value="PA"/>
    <property type="match status" value="1"/>
</dbReference>
<dbReference type="InterPro" id="IPR041469">
    <property type="entry name" value="Subtilisin-like_FN3"/>
</dbReference>
<evidence type="ECO:0000256" key="7">
    <source>
        <dbReference type="ARBA" id="ARBA00022825"/>
    </source>
</evidence>
<evidence type="ECO:0000256" key="4">
    <source>
        <dbReference type="ARBA" id="ARBA00022670"/>
    </source>
</evidence>
<keyword evidence="7 10" id="KW-0720">Serine protease</keyword>